<dbReference type="STRING" id="1121298.SAMN05444401_0461"/>
<dbReference type="OrthoDB" id="9794280at2"/>
<keyword evidence="2" id="KW-1185">Reference proteome</keyword>
<dbReference type="EMBL" id="FQZO01000015">
    <property type="protein sequence ID" value="SHK04956.1"/>
    <property type="molecule type" value="Genomic_DNA"/>
</dbReference>
<dbReference type="AlphaFoldDB" id="A0A1M6PAI8"/>
<organism evidence="1 2">
    <name type="scientific">Clostridium amylolyticum</name>
    <dbReference type="NCBI Taxonomy" id="1121298"/>
    <lineage>
        <taxon>Bacteria</taxon>
        <taxon>Bacillati</taxon>
        <taxon>Bacillota</taxon>
        <taxon>Clostridia</taxon>
        <taxon>Eubacteriales</taxon>
        <taxon>Clostridiaceae</taxon>
        <taxon>Clostridium</taxon>
    </lineage>
</organism>
<evidence type="ECO:0000313" key="1">
    <source>
        <dbReference type="EMBL" id="SHK04956.1"/>
    </source>
</evidence>
<name>A0A1M6PAI8_9CLOT</name>
<dbReference type="Proteomes" id="UP000184080">
    <property type="component" value="Unassembled WGS sequence"/>
</dbReference>
<accession>A0A1M6PAI8</accession>
<reference evidence="1 2" key="1">
    <citation type="submission" date="2016-11" db="EMBL/GenBank/DDBJ databases">
        <authorList>
            <person name="Jaros S."/>
            <person name="Januszkiewicz K."/>
            <person name="Wedrychowicz H."/>
        </authorList>
    </citation>
    <scope>NUCLEOTIDE SEQUENCE [LARGE SCALE GENOMIC DNA]</scope>
    <source>
        <strain evidence="1 2">DSM 21864</strain>
    </source>
</reference>
<dbReference type="RefSeq" id="WP_073012719.1">
    <property type="nucleotide sequence ID" value="NZ_FQZO01000015.1"/>
</dbReference>
<sequence length="119" mass="13942">MKKKTALKPVDQVNLKILNELINFCMHHGGSHISMTMKNYEHEMVIEVSTEISNMDDEVITTLRKYLNTPRQHEVESYYWELSGEDDNDSELTLVGMMSDEAEVNYQNDNLYIKVIRKK</sequence>
<proteinExistence type="predicted"/>
<protein>
    <submittedName>
        <fullName evidence="1">Uncharacterized protein</fullName>
    </submittedName>
</protein>
<gene>
    <name evidence="1" type="ORF">SAMN05444401_0461</name>
</gene>
<evidence type="ECO:0000313" key="2">
    <source>
        <dbReference type="Proteomes" id="UP000184080"/>
    </source>
</evidence>